<feature type="region of interest" description="Disordered" evidence="1">
    <location>
        <begin position="109"/>
        <end position="134"/>
    </location>
</feature>
<keyword evidence="2" id="KW-0732">Signal</keyword>
<reference evidence="3" key="2">
    <citation type="submission" date="2023-01" db="EMBL/GenBank/DDBJ databases">
        <authorList>
            <person name="Petersen C."/>
        </authorList>
    </citation>
    <scope>NUCLEOTIDE SEQUENCE</scope>
    <source>
        <strain evidence="3">IBT 17514</strain>
    </source>
</reference>
<feature type="compositionally biased region" description="Basic and acidic residues" evidence="1">
    <location>
        <begin position="124"/>
        <end position="134"/>
    </location>
</feature>
<sequence length="134" mass="15252">MSREWQTNLLRILVLVPWGPAIIQSDPKRAFFLTLVFSPKNRPTSSLPREPESHPAIKSILWRTCPLSSGTLQMRSIAMGVGLRDESRDEWTTTRNDTNGIEDLVENAESVHPHENPGRAVPVSDKHPKQYERE</sequence>
<accession>A0AAD6HAI7</accession>
<organism evidence="3 4">
    <name type="scientific">Penicillium malachiteum</name>
    <dbReference type="NCBI Taxonomy" id="1324776"/>
    <lineage>
        <taxon>Eukaryota</taxon>
        <taxon>Fungi</taxon>
        <taxon>Dikarya</taxon>
        <taxon>Ascomycota</taxon>
        <taxon>Pezizomycotina</taxon>
        <taxon>Eurotiomycetes</taxon>
        <taxon>Eurotiomycetidae</taxon>
        <taxon>Eurotiales</taxon>
        <taxon>Aspergillaceae</taxon>
        <taxon>Penicillium</taxon>
    </lineage>
</organism>
<dbReference type="Proteomes" id="UP001215712">
    <property type="component" value="Unassembled WGS sequence"/>
</dbReference>
<feature type="signal peptide" evidence="2">
    <location>
        <begin position="1"/>
        <end position="25"/>
    </location>
</feature>
<evidence type="ECO:0000256" key="2">
    <source>
        <dbReference type="SAM" id="SignalP"/>
    </source>
</evidence>
<reference evidence="3" key="1">
    <citation type="journal article" date="2023" name="IMA Fungus">
        <title>Comparative genomic study of the Penicillium genus elucidates a diverse pangenome and 15 lateral gene transfer events.</title>
        <authorList>
            <person name="Petersen C."/>
            <person name="Sorensen T."/>
            <person name="Nielsen M.R."/>
            <person name="Sondergaard T.E."/>
            <person name="Sorensen J.L."/>
            <person name="Fitzpatrick D.A."/>
            <person name="Frisvad J.C."/>
            <person name="Nielsen K.L."/>
        </authorList>
    </citation>
    <scope>NUCLEOTIDE SEQUENCE</scope>
    <source>
        <strain evidence="3">IBT 17514</strain>
    </source>
</reference>
<evidence type="ECO:0000256" key="1">
    <source>
        <dbReference type="SAM" id="MobiDB-lite"/>
    </source>
</evidence>
<evidence type="ECO:0000313" key="3">
    <source>
        <dbReference type="EMBL" id="KAJ5703435.1"/>
    </source>
</evidence>
<gene>
    <name evidence="3" type="ORF">N7493_011824</name>
</gene>
<comment type="caution">
    <text evidence="3">The sequence shown here is derived from an EMBL/GenBank/DDBJ whole genome shotgun (WGS) entry which is preliminary data.</text>
</comment>
<name>A0AAD6HAI7_9EURO</name>
<dbReference type="AlphaFoldDB" id="A0AAD6HAI7"/>
<keyword evidence="4" id="KW-1185">Reference proteome</keyword>
<proteinExistence type="predicted"/>
<feature type="chain" id="PRO_5041996708" evidence="2">
    <location>
        <begin position="26"/>
        <end position="134"/>
    </location>
</feature>
<evidence type="ECO:0000313" key="4">
    <source>
        <dbReference type="Proteomes" id="UP001215712"/>
    </source>
</evidence>
<protein>
    <submittedName>
        <fullName evidence="3">Uncharacterized protein</fullName>
    </submittedName>
</protein>
<dbReference type="EMBL" id="JAQJAN010000023">
    <property type="protein sequence ID" value="KAJ5703435.1"/>
    <property type="molecule type" value="Genomic_DNA"/>
</dbReference>